<keyword evidence="4" id="KW-1185">Reference proteome</keyword>
<dbReference type="Proteomes" id="UP000006048">
    <property type="component" value="Chromosome"/>
</dbReference>
<name>I4B357_TURPD</name>
<feature type="region of interest" description="Disordered" evidence="1">
    <location>
        <begin position="178"/>
        <end position="213"/>
    </location>
</feature>
<proteinExistence type="predicted"/>
<gene>
    <name evidence="3" type="ordered locus">Turpa_1065</name>
</gene>
<evidence type="ECO:0000256" key="1">
    <source>
        <dbReference type="SAM" id="MobiDB-lite"/>
    </source>
</evidence>
<feature type="compositionally biased region" description="Basic and acidic residues" evidence="1">
    <location>
        <begin position="183"/>
        <end position="213"/>
    </location>
</feature>
<dbReference type="HOGENOM" id="CLU_1293888_0_0_12"/>
<evidence type="ECO:0000256" key="2">
    <source>
        <dbReference type="SAM" id="SignalP"/>
    </source>
</evidence>
<dbReference type="RefSeq" id="WP_014802231.1">
    <property type="nucleotide sequence ID" value="NC_018020.1"/>
</dbReference>
<feature type="chain" id="PRO_5003686252" evidence="2">
    <location>
        <begin position="21"/>
        <end position="213"/>
    </location>
</feature>
<organism evidence="3 4">
    <name type="scientific">Turneriella parva (strain ATCC BAA-1111 / DSM 21527 / NCTC 11395 / H)</name>
    <name type="common">Leptospira parva</name>
    <dbReference type="NCBI Taxonomy" id="869212"/>
    <lineage>
        <taxon>Bacteria</taxon>
        <taxon>Pseudomonadati</taxon>
        <taxon>Spirochaetota</taxon>
        <taxon>Spirochaetia</taxon>
        <taxon>Leptospirales</taxon>
        <taxon>Leptospiraceae</taxon>
        <taxon>Turneriella</taxon>
    </lineage>
</organism>
<protein>
    <submittedName>
        <fullName evidence="3">Uncharacterized protein</fullName>
    </submittedName>
</protein>
<dbReference type="STRING" id="869212.Turpa_1065"/>
<evidence type="ECO:0000313" key="3">
    <source>
        <dbReference type="EMBL" id="AFM11714.1"/>
    </source>
</evidence>
<dbReference type="KEGG" id="tpx:Turpa_1065"/>
<evidence type="ECO:0000313" key="4">
    <source>
        <dbReference type="Proteomes" id="UP000006048"/>
    </source>
</evidence>
<dbReference type="AlphaFoldDB" id="I4B357"/>
<dbReference type="EMBL" id="CP002959">
    <property type="protein sequence ID" value="AFM11714.1"/>
    <property type="molecule type" value="Genomic_DNA"/>
</dbReference>
<keyword evidence="2" id="KW-0732">Signal</keyword>
<reference evidence="3 4" key="1">
    <citation type="submission" date="2012-06" db="EMBL/GenBank/DDBJ databases">
        <title>The complete chromosome of genome of Turneriella parva DSM 21527.</title>
        <authorList>
            <consortium name="US DOE Joint Genome Institute (JGI-PGF)"/>
            <person name="Lucas S."/>
            <person name="Han J."/>
            <person name="Lapidus A."/>
            <person name="Bruce D."/>
            <person name="Goodwin L."/>
            <person name="Pitluck S."/>
            <person name="Peters L."/>
            <person name="Kyrpides N."/>
            <person name="Mavromatis K."/>
            <person name="Ivanova N."/>
            <person name="Mikhailova N."/>
            <person name="Chertkov O."/>
            <person name="Detter J.C."/>
            <person name="Tapia R."/>
            <person name="Han C."/>
            <person name="Land M."/>
            <person name="Hauser L."/>
            <person name="Markowitz V."/>
            <person name="Cheng J.-F."/>
            <person name="Hugenholtz P."/>
            <person name="Woyke T."/>
            <person name="Wu D."/>
            <person name="Gronow S."/>
            <person name="Wellnitz S."/>
            <person name="Brambilla E."/>
            <person name="Klenk H.-P."/>
            <person name="Eisen J.A."/>
        </authorList>
    </citation>
    <scope>NUCLEOTIDE SEQUENCE [LARGE SCALE GENOMIC DNA]</scope>
    <source>
        <strain evidence="4">ATCC BAA-1111 / DSM 21527 / NCTC 11395 / H</strain>
    </source>
</reference>
<accession>I4B357</accession>
<sequence>MKDLLRIATASVMLALAAAAQPLSENLILDEELSALRAITVTKKATFSDLCKMVLIHRNELEKYNTDEERCARLAELKIYDTTSVGHIHLKPVTKGAVAKAVLNLYNLEKTLLFRLTGIEWYAIQNAEILSLIEKGSNSWDNLSGEELVTIMDIAMQRAQEQSTWMLPKNPYKEFGFETYPEMEQKTKPLEPEKKSEEKADEPKPAAPPAEDK</sequence>
<feature type="signal peptide" evidence="2">
    <location>
        <begin position="1"/>
        <end position="20"/>
    </location>
</feature>